<evidence type="ECO:0008006" key="6">
    <source>
        <dbReference type="Google" id="ProtNLM"/>
    </source>
</evidence>
<dbReference type="NCBIfam" id="TIGR02595">
    <property type="entry name" value="PEP_CTERM"/>
    <property type="match status" value="1"/>
</dbReference>
<dbReference type="RefSeq" id="WP_281910717.1">
    <property type="nucleotide sequence ID" value="NZ_AP026966.1"/>
</dbReference>
<dbReference type="InterPro" id="IPR013424">
    <property type="entry name" value="Ice-binding_C"/>
</dbReference>
<evidence type="ECO:0000259" key="2">
    <source>
        <dbReference type="Pfam" id="PF06119"/>
    </source>
</evidence>
<feature type="chain" id="PRO_5045469593" description="PEP-CTERM protein-sorting domain-containing protein" evidence="1">
    <location>
        <begin position="24"/>
        <end position="245"/>
    </location>
</feature>
<evidence type="ECO:0000259" key="3">
    <source>
        <dbReference type="Pfam" id="PF07589"/>
    </source>
</evidence>
<dbReference type="EMBL" id="AP026966">
    <property type="protein sequence ID" value="BDT61195.1"/>
    <property type="molecule type" value="Genomic_DNA"/>
</dbReference>
<evidence type="ECO:0000313" key="4">
    <source>
        <dbReference type="EMBL" id="BDT61195.1"/>
    </source>
</evidence>
<dbReference type="Pfam" id="PF07589">
    <property type="entry name" value="PEP-CTERM"/>
    <property type="match status" value="1"/>
</dbReference>
<protein>
    <recommendedName>
        <fullName evidence="6">PEP-CTERM protein-sorting domain-containing protein</fullName>
    </recommendedName>
</protein>
<organism evidence="4 5">
    <name type="scientific">Massilia varians</name>
    <dbReference type="NCBI Taxonomy" id="457921"/>
    <lineage>
        <taxon>Bacteria</taxon>
        <taxon>Pseudomonadati</taxon>
        <taxon>Pseudomonadota</taxon>
        <taxon>Betaproteobacteria</taxon>
        <taxon>Burkholderiales</taxon>
        <taxon>Oxalobacteraceae</taxon>
        <taxon>Telluria group</taxon>
        <taxon>Massilia</taxon>
    </lineage>
</organism>
<feature type="signal peptide" evidence="1">
    <location>
        <begin position="1"/>
        <end position="23"/>
    </location>
</feature>
<keyword evidence="1" id="KW-0732">Signal</keyword>
<dbReference type="Proteomes" id="UP001163336">
    <property type="component" value="Chromosome"/>
</dbReference>
<keyword evidence="5" id="KW-1185">Reference proteome</keyword>
<name>A0ABM8CD21_9BURK</name>
<evidence type="ECO:0000313" key="5">
    <source>
        <dbReference type="Proteomes" id="UP001163336"/>
    </source>
</evidence>
<evidence type="ECO:0000256" key="1">
    <source>
        <dbReference type="SAM" id="SignalP"/>
    </source>
</evidence>
<sequence length="245" mass="25273">MKIALRVICAALIGLAGISSAQAGLYTTNYGTQLTGPSNCDDCYAGPVAFSGSNQSINFFGTSYSSLFVGSNGYVTFGSGQSSFSTQPLDTQSVAPMIAAFYTDLDSRNDDASNVYANTATDGEIVLTWERMGHYSQNYSVRSTFQILVRSDQLVSAGASSQIGIFYGDISDTSAVSAGFGDGMAAVNPGEVAFASFVPGTTLSNAAPRQFVLNAGAPVDVPEPGSLALLGLGIAGLAARRRMAA</sequence>
<proteinExistence type="predicted"/>
<feature type="domain" description="NIDO" evidence="2">
    <location>
        <begin position="66"/>
        <end position="124"/>
    </location>
</feature>
<dbReference type="InterPro" id="IPR003886">
    <property type="entry name" value="NIDO_dom"/>
</dbReference>
<gene>
    <name evidence="4" type="ORF">MasN3_46890</name>
</gene>
<feature type="domain" description="Ice-binding protein C-terminal" evidence="3">
    <location>
        <begin position="220"/>
        <end position="242"/>
    </location>
</feature>
<dbReference type="Pfam" id="PF06119">
    <property type="entry name" value="NIDO"/>
    <property type="match status" value="1"/>
</dbReference>
<reference evidence="4" key="1">
    <citation type="submission" date="2022-11" db="EMBL/GenBank/DDBJ databases">
        <title>Isolation and characterization of PLA-degrading bacterium Massilia sp. from Antarctic soil.</title>
        <authorList>
            <person name="Sato K."/>
            <person name="Gomez-Fuentes C."/>
            <person name="Ahmad S.A."/>
            <person name="Zulkharnain A."/>
        </authorList>
    </citation>
    <scope>NUCLEOTIDE SEQUENCE</scope>
    <source>
        <strain evidence="4">N-3</strain>
    </source>
</reference>
<accession>A0ABM8CD21</accession>